<evidence type="ECO:0000256" key="4">
    <source>
        <dbReference type="ARBA" id="ARBA00023285"/>
    </source>
</evidence>
<feature type="non-terminal residue" evidence="6">
    <location>
        <position position="1"/>
    </location>
</feature>
<feature type="domain" description="Ribonucleotide reductase large subunit C-terminal" evidence="5">
    <location>
        <begin position="2"/>
        <end position="69"/>
    </location>
</feature>
<evidence type="ECO:0000313" key="6">
    <source>
        <dbReference type="EMBL" id="PIV08425.1"/>
    </source>
</evidence>
<evidence type="ECO:0000256" key="2">
    <source>
        <dbReference type="ARBA" id="ARBA00022628"/>
    </source>
</evidence>
<evidence type="ECO:0000256" key="3">
    <source>
        <dbReference type="ARBA" id="ARBA00023002"/>
    </source>
</evidence>
<dbReference type="GO" id="GO:0004748">
    <property type="term" value="F:ribonucleoside-diphosphate reductase activity, thioredoxin disulfide as acceptor"/>
    <property type="evidence" value="ECO:0007669"/>
    <property type="project" value="TreeGrafter"/>
</dbReference>
<comment type="cofactor">
    <cofactor evidence="1">
        <name>adenosylcob(III)alamin</name>
        <dbReference type="ChEBI" id="CHEBI:18408"/>
    </cofactor>
</comment>
<keyword evidence="3" id="KW-0560">Oxidoreductase</keyword>
<feature type="non-terminal residue" evidence="6">
    <location>
        <position position="69"/>
    </location>
</feature>
<dbReference type="EMBL" id="PEVA01000123">
    <property type="protein sequence ID" value="PIV08425.1"/>
    <property type="molecule type" value="Genomic_DNA"/>
</dbReference>
<dbReference type="Proteomes" id="UP000230119">
    <property type="component" value="Unassembled WGS sequence"/>
</dbReference>
<evidence type="ECO:0000313" key="7">
    <source>
        <dbReference type="Proteomes" id="UP000230119"/>
    </source>
</evidence>
<organism evidence="6 7">
    <name type="scientific">Candidatus Roizmanbacteria bacterium CG03_land_8_20_14_0_80_39_12</name>
    <dbReference type="NCBI Taxonomy" id="1974847"/>
    <lineage>
        <taxon>Bacteria</taxon>
        <taxon>Candidatus Roizmaniibacteriota</taxon>
    </lineage>
</organism>
<reference evidence="7" key="1">
    <citation type="submission" date="2017-09" db="EMBL/GenBank/DDBJ databases">
        <title>Depth-based differentiation of microbial function through sediment-hosted aquifers and enrichment of novel symbionts in the deep terrestrial subsurface.</title>
        <authorList>
            <person name="Probst A.J."/>
            <person name="Ladd B."/>
            <person name="Jarett J.K."/>
            <person name="Geller-Mcgrath D.E."/>
            <person name="Sieber C.M.K."/>
            <person name="Emerson J.B."/>
            <person name="Anantharaman K."/>
            <person name="Thomas B.C."/>
            <person name="Malmstrom R."/>
            <person name="Stieglmeier M."/>
            <person name="Klingl A."/>
            <person name="Woyke T."/>
            <person name="Ryan C.M."/>
            <person name="Banfield J.F."/>
        </authorList>
    </citation>
    <scope>NUCLEOTIDE SEQUENCE [LARGE SCALE GENOMIC DNA]</scope>
</reference>
<dbReference type="Pfam" id="PF02867">
    <property type="entry name" value="Ribonuc_red_lgC"/>
    <property type="match status" value="1"/>
</dbReference>
<dbReference type="PANTHER" id="PTHR43371">
    <property type="entry name" value="VITAMIN B12-DEPENDENT RIBONUCLEOTIDE REDUCTASE"/>
    <property type="match status" value="1"/>
</dbReference>
<keyword evidence="4" id="KW-0170">Cobalt</keyword>
<gene>
    <name evidence="6" type="ORF">COS52_02820</name>
</gene>
<sequence length="69" mass="7774">KVNGFSSGPCNWAELFSVTTKDIIQQGGTRRGALMLMLWDWHPDIEEFITVKQDFTRINGANLSLCISD</sequence>
<evidence type="ECO:0000256" key="1">
    <source>
        <dbReference type="ARBA" id="ARBA00001922"/>
    </source>
</evidence>
<protein>
    <recommendedName>
        <fullName evidence="5">Ribonucleotide reductase large subunit C-terminal domain-containing protein</fullName>
    </recommendedName>
</protein>
<name>A0A2M7BSG3_9BACT</name>
<dbReference type="InterPro" id="IPR000788">
    <property type="entry name" value="RNR_lg_C"/>
</dbReference>
<dbReference type="SUPFAM" id="SSF51998">
    <property type="entry name" value="PFL-like glycyl radical enzymes"/>
    <property type="match status" value="1"/>
</dbReference>
<dbReference type="InterPro" id="IPR050862">
    <property type="entry name" value="RdRp_reductase_class-2"/>
</dbReference>
<accession>A0A2M7BSG3</accession>
<keyword evidence="2" id="KW-0846">Cobalamin</keyword>
<dbReference type="PANTHER" id="PTHR43371:SF1">
    <property type="entry name" value="RIBONUCLEOSIDE-DIPHOSPHATE REDUCTASE"/>
    <property type="match status" value="1"/>
</dbReference>
<proteinExistence type="predicted"/>
<dbReference type="GO" id="GO:0031419">
    <property type="term" value="F:cobalamin binding"/>
    <property type="evidence" value="ECO:0007669"/>
    <property type="project" value="UniProtKB-KW"/>
</dbReference>
<dbReference type="AlphaFoldDB" id="A0A2M7BSG3"/>
<dbReference type="Gene3D" id="3.20.70.20">
    <property type="match status" value="1"/>
</dbReference>
<comment type="caution">
    <text evidence="6">The sequence shown here is derived from an EMBL/GenBank/DDBJ whole genome shotgun (WGS) entry which is preliminary data.</text>
</comment>
<evidence type="ECO:0000259" key="5">
    <source>
        <dbReference type="Pfam" id="PF02867"/>
    </source>
</evidence>